<protein>
    <recommendedName>
        <fullName evidence="3">F-box domain-containing protein</fullName>
    </recommendedName>
</protein>
<accession>A0A4Y7PPM6</accession>
<keyword evidence="2" id="KW-1185">Reference proteome</keyword>
<evidence type="ECO:0008006" key="3">
    <source>
        <dbReference type="Google" id="ProtNLM"/>
    </source>
</evidence>
<sequence length="409" mass="45828">MTQTLPLETWTQILEHAGRVPITSPLQNGSHSGLCAVVPPPEDIQANLTTRLALTLVCRSFHAIVRPMIYEGIYISSLSMAWDLSGVLDDFFTSADGALGLGPRIWTKYLIFDINDPDPDHYADPLATVHIPTSRILRHCVSILGFGWNVRIASCPVCYAAPCFAFNMIECIPRGLEFFYSRHAPKSKSFMPLQVLRLNADSLRAIEVEDDSFVFKFSKPLLRVTHLTIMGPTPRPGSIHPRLLPSLRHLQVSDDPRPEFFEPFKDMLLSLHFTSGYVIHGDKLGLILQVLPKLEVLGICVNFSRWDLSSSLGHTPHLKELCIRAHDLGRLRSATQIFHDLGSYIRLFSADLFPALATITVSCDFPAVLQSCTNKDIDWAVQKLAQSLSSPNLRVTIDFVYAVRPGWQW</sequence>
<dbReference type="OrthoDB" id="3256525at2759"/>
<dbReference type="Proteomes" id="UP000294933">
    <property type="component" value="Unassembled WGS sequence"/>
</dbReference>
<dbReference type="EMBL" id="ML170231">
    <property type="protein sequence ID" value="TDL16971.1"/>
    <property type="molecule type" value="Genomic_DNA"/>
</dbReference>
<gene>
    <name evidence="1" type="ORF">BD410DRAFT_586790</name>
</gene>
<name>A0A4Y7PPM6_9AGAM</name>
<evidence type="ECO:0000313" key="1">
    <source>
        <dbReference type="EMBL" id="TDL16971.1"/>
    </source>
</evidence>
<organism evidence="1 2">
    <name type="scientific">Rickenella mellea</name>
    <dbReference type="NCBI Taxonomy" id="50990"/>
    <lineage>
        <taxon>Eukaryota</taxon>
        <taxon>Fungi</taxon>
        <taxon>Dikarya</taxon>
        <taxon>Basidiomycota</taxon>
        <taxon>Agaricomycotina</taxon>
        <taxon>Agaricomycetes</taxon>
        <taxon>Hymenochaetales</taxon>
        <taxon>Rickenellaceae</taxon>
        <taxon>Rickenella</taxon>
    </lineage>
</organism>
<dbReference type="VEuPathDB" id="FungiDB:BD410DRAFT_586790"/>
<proteinExistence type="predicted"/>
<dbReference type="SUPFAM" id="SSF52047">
    <property type="entry name" value="RNI-like"/>
    <property type="match status" value="1"/>
</dbReference>
<reference evidence="1 2" key="1">
    <citation type="submission" date="2018-06" db="EMBL/GenBank/DDBJ databases">
        <title>A transcriptomic atlas of mushroom development highlights an independent origin of complex multicellularity.</title>
        <authorList>
            <consortium name="DOE Joint Genome Institute"/>
            <person name="Krizsan K."/>
            <person name="Almasi E."/>
            <person name="Merenyi Z."/>
            <person name="Sahu N."/>
            <person name="Viragh M."/>
            <person name="Koszo T."/>
            <person name="Mondo S."/>
            <person name="Kiss B."/>
            <person name="Balint B."/>
            <person name="Kues U."/>
            <person name="Barry K."/>
            <person name="Hegedus J.C."/>
            <person name="Henrissat B."/>
            <person name="Johnson J."/>
            <person name="Lipzen A."/>
            <person name="Ohm R."/>
            <person name="Nagy I."/>
            <person name="Pangilinan J."/>
            <person name="Yan J."/>
            <person name="Xiong Y."/>
            <person name="Grigoriev I.V."/>
            <person name="Hibbett D.S."/>
            <person name="Nagy L.G."/>
        </authorList>
    </citation>
    <scope>NUCLEOTIDE SEQUENCE [LARGE SCALE GENOMIC DNA]</scope>
    <source>
        <strain evidence="1 2">SZMC22713</strain>
    </source>
</reference>
<dbReference type="AlphaFoldDB" id="A0A4Y7PPM6"/>
<evidence type="ECO:0000313" key="2">
    <source>
        <dbReference type="Proteomes" id="UP000294933"/>
    </source>
</evidence>